<evidence type="ECO:0000313" key="2">
    <source>
        <dbReference type="EMBL" id="SNX71777.1"/>
    </source>
</evidence>
<reference evidence="2 3" key="1">
    <citation type="submission" date="2017-08" db="EMBL/GenBank/DDBJ databases">
        <authorList>
            <person name="de Groot N.N."/>
        </authorList>
    </citation>
    <scope>NUCLEOTIDE SEQUENCE [LARGE SCALE GENOMIC DNA]</scope>
    <source>
        <strain evidence="2 3">JC228</strain>
    </source>
</reference>
<keyword evidence="1" id="KW-0175">Coiled coil</keyword>
<keyword evidence="3" id="KW-1185">Reference proteome</keyword>
<dbReference type="Proteomes" id="UP000219546">
    <property type="component" value="Unassembled WGS sequence"/>
</dbReference>
<evidence type="ECO:0000313" key="3">
    <source>
        <dbReference type="Proteomes" id="UP000219546"/>
    </source>
</evidence>
<evidence type="ECO:0000256" key="1">
    <source>
        <dbReference type="SAM" id="Coils"/>
    </source>
</evidence>
<gene>
    <name evidence="2" type="ORF">SAMN05877753_105372</name>
</gene>
<protein>
    <submittedName>
        <fullName evidence="2">Uncharacterized protein</fullName>
    </submittedName>
</protein>
<organism evidence="2 3">
    <name type="scientific">Bacillus oleivorans</name>
    <dbReference type="NCBI Taxonomy" id="1448271"/>
    <lineage>
        <taxon>Bacteria</taxon>
        <taxon>Bacillati</taxon>
        <taxon>Bacillota</taxon>
        <taxon>Bacilli</taxon>
        <taxon>Bacillales</taxon>
        <taxon>Bacillaceae</taxon>
        <taxon>Bacillus</taxon>
    </lineage>
</organism>
<sequence length="78" mass="9382">MNTIERLAEAIEILDSTLLDERELFEVKVTDHTGTNTLIENREQHYYSMMQIVIEMLELLKEELEEREQRKKSMKLLK</sequence>
<feature type="coiled-coil region" evidence="1">
    <location>
        <begin position="47"/>
        <end position="77"/>
    </location>
</feature>
<proteinExistence type="predicted"/>
<dbReference type="RefSeq" id="WP_097159157.1">
    <property type="nucleotide sequence ID" value="NZ_JBEPMQ010000019.1"/>
</dbReference>
<name>A0A285CW51_9BACI</name>
<dbReference type="EMBL" id="OAOP01000005">
    <property type="protein sequence ID" value="SNX71777.1"/>
    <property type="molecule type" value="Genomic_DNA"/>
</dbReference>
<dbReference type="AlphaFoldDB" id="A0A285CW51"/>
<accession>A0A285CW51</accession>